<comment type="subcellular location">
    <subcellularLocation>
        <location evidence="1">Peroxisome</location>
    </subcellularLocation>
</comment>
<reference evidence="6" key="1">
    <citation type="journal article" date="2023" name="Commun. Biol.">
        <title>Genome analysis of Parmales, the sister group of diatoms, reveals the evolutionary specialization of diatoms from phago-mixotrophs to photoautotrophs.</title>
        <authorList>
            <person name="Ban H."/>
            <person name="Sato S."/>
            <person name="Yoshikawa S."/>
            <person name="Yamada K."/>
            <person name="Nakamura Y."/>
            <person name="Ichinomiya M."/>
            <person name="Sato N."/>
            <person name="Blanc-Mathieu R."/>
            <person name="Endo H."/>
            <person name="Kuwata A."/>
            <person name="Ogata H."/>
        </authorList>
    </citation>
    <scope>NUCLEOTIDE SEQUENCE [LARGE SCALE GENOMIC DNA]</scope>
</reference>
<evidence type="ECO:0000256" key="4">
    <source>
        <dbReference type="SAM" id="MobiDB-lite"/>
    </source>
</evidence>
<keyword evidence="3" id="KW-0413">Isomerase</keyword>
<evidence type="ECO:0000256" key="1">
    <source>
        <dbReference type="ARBA" id="ARBA00004275"/>
    </source>
</evidence>
<dbReference type="GO" id="GO:0004165">
    <property type="term" value="F:delta(3)-delta(2)-enoyl-CoA isomerase activity"/>
    <property type="evidence" value="ECO:0007669"/>
    <property type="project" value="UniProtKB-ARBA"/>
</dbReference>
<dbReference type="EMBL" id="BRYA01000501">
    <property type="protein sequence ID" value="GMI19875.1"/>
    <property type="molecule type" value="Genomic_DNA"/>
</dbReference>
<proteinExistence type="predicted"/>
<comment type="caution">
    <text evidence="5">The sequence shown here is derived from an EMBL/GenBank/DDBJ whole genome shotgun (WGS) entry which is preliminary data.</text>
</comment>
<gene>
    <name evidence="5" type="ORF">TrCOL_g10307</name>
</gene>
<dbReference type="PANTHER" id="PTHR43684:SF1">
    <property type="entry name" value="ENOYL-COA DELTA ISOMERASE 2"/>
    <property type="match status" value="1"/>
</dbReference>
<dbReference type="Gene3D" id="3.90.226.10">
    <property type="entry name" value="2-enoyl-CoA Hydratase, Chain A, domain 1"/>
    <property type="match status" value="1"/>
</dbReference>
<dbReference type="InterPro" id="IPR001753">
    <property type="entry name" value="Enoyl-CoA_hydra/iso"/>
</dbReference>
<protein>
    <submittedName>
        <fullName evidence="5">Uncharacterized protein</fullName>
    </submittedName>
</protein>
<dbReference type="InterPro" id="IPR029045">
    <property type="entry name" value="ClpP/crotonase-like_dom_sf"/>
</dbReference>
<organism evidence="5 6">
    <name type="scientific">Triparma columacea</name>
    <dbReference type="NCBI Taxonomy" id="722753"/>
    <lineage>
        <taxon>Eukaryota</taxon>
        <taxon>Sar</taxon>
        <taxon>Stramenopiles</taxon>
        <taxon>Ochrophyta</taxon>
        <taxon>Bolidophyceae</taxon>
        <taxon>Parmales</taxon>
        <taxon>Triparmaceae</taxon>
        <taxon>Triparma</taxon>
    </lineage>
</organism>
<evidence type="ECO:0000313" key="5">
    <source>
        <dbReference type="EMBL" id="GMI19875.1"/>
    </source>
</evidence>
<dbReference type="InterPro" id="IPR051053">
    <property type="entry name" value="ECH/Chromodomain_protein"/>
</dbReference>
<evidence type="ECO:0000313" key="6">
    <source>
        <dbReference type="Proteomes" id="UP001165065"/>
    </source>
</evidence>
<dbReference type="Pfam" id="PF00378">
    <property type="entry name" value="ECH_1"/>
    <property type="match status" value="1"/>
</dbReference>
<evidence type="ECO:0000256" key="3">
    <source>
        <dbReference type="ARBA" id="ARBA00023235"/>
    </source>
</evidence>
<dbReference type="AlphaFoldDB" id="A0A9W7FTX7"/>
<dbReference type="Proteomes" id="UP001165065">
    <property type="component" value="Unassembled WGS sequence"/>
</dbReference>
<dbReference type="CDD" id="cd06558">
    <property type="entry name" value="crotonase-like"/>
    <property type="match status" value="1"/>
</dbReference>
<dbReference type="GO" id="GO:0005777">
    <property type="term" value="C:peroxisome"/>
    <property type="evidence" value="ECO:0007669"/>
    <property type="project" value="UniProtKB-SubCell"/>
</dbReference>
<dbReference type="OrthoDB" id="409763at2759"/>
<feature type="compositionally biased region" description="Basic and acidic residues" evidence="4">
    <location>
        <begin position="223"/>
        <end position="238"/>
    </location>
</feature>
<sequence>MPTCISSTPIPRVLLIELNAPNKNAFTDEMYRELTTKILSAPSSHDFIIFSHLGNFFTSGVDFMDQMDHLTPGSYDPDAINSLPAYKFMKAVIDCPLFLFSCIRGSAIGIGATFLLHCDSVLASPHPRSYVWFPFARACLPPEFSSSILLQNACGRTNAADALLFGDRIPFSKAERMNLLRVTASGEDPLKNTLKRLRDAFESNHNFGRTARNYVKLSRGHKREGLKNAAMREQEAPRRPRIKGHSDTGPGDTGGLRGRGPKGRLNQLRYV</sequence>
<feature type="region of interest" description="Disordered" evidence="4">
    <location>
        <begin position="218"/>
        <end position="271"/>
    </location>
</feature>
<dbReference type="SUPFAM" id="SSF52096">
    <property type="entry name" value="ClpP/crotonase"/>
    <property type="match status" value="1"/>
</dbReference>
<accession>A0A9W7FTX7</accession>
<keyword evidence="6" id="KW-1185">Reference proteome</keyword>
<evidence type="ECO:0000256" key="2">
    <source>
        <dbReference type="ARBA" id="ARBA00023140"/>
    </source>
</evidence>
<keyword evidence="2" id="KW-0576">Peroxisome</keyword>
<dbReference type="PANTHER" id="PTHR43684">
    <property type="match status" value="1"/>
</dbReference>
<name>A0A9W7FTX7_9STRA</name>